<dbReference type="OrthoDB" id="3251728at2759"/>
<accession>A0A409WDH0</accession>
<evidence type="ECO:0000313" key="2">
    <source>
        <dbReference type="EMBL" id="PPQ76564.1"/>
    </source>
</evidence>
<proteinExistence type="predicted"/>
<dbReference type="Proteomes" id="UP000284706">
    <property type="component" value="Unassembled WGS sequence"/>
</dbReference>
<feature type="domain" description="DUF6699" evidence="1">
    <location>
        <begin position="153"/>
        <end position="293"/>
    </location>
</feature>
<sequence>MSGPFVYTPQTVPFSSSYAVPFYNQQASPFIPELPLNISPYHQAVPLPPSPNLINSPLPGISPLAPEGFEGYLHATDPFSRRERRGSWNGDNAPYASPWFHVPRRRRSRSDAGYDTFRPYDQTNLYGPYAFTPQLALHPWLVAENNQSELILDLSSPQFQPSRYVGNNQIVPVSVEDLSQPATHPPVYELHIVCDLIPNWPIDMIYHPPMGYSTMAPPPPITVGDVLIAVYNALQMRISQMDWATLSPEAVQSVSRAYTKRCRAHPGIELMLQNQGVKKIDFLLGKIWFKGLRGAGDILKLIVA</sequence>
<name>A0A409WDH0_9AGAR</name>
<reference evidence="2 3" key="1">
    <citation type="journal article" date="2018" name="Evol. Lett.">
        <title>Horizontal gene cluster transfer increased hallucinogenic mushroom diversity.</title>
        <authorList>
            <person name="Reynolds H.T."/>
            <person name="Vijayakumar V."/>
            <person name="Gluck-Thaler E."/>
            <person name="Korotkin H.B."/>
            <person name="Matheny P.B."/>
            <person name="Slot J.C."/>
        </authorList>
    </citation>
    <scope>NUCLEOTIDE SEQUENCE [LARGE SCALE GENOMIC DNA]</scope>
    <source>
        <strain evidence="2 3">SRW20</strain>
    </source>
</reference>
<comment type="caution">
    <text evidence="2">The sequence shown here is derived from an EMBL/GenBank/DDBJ whole genome shotgun (WGS) entry which is preliminary data.</text>
</comment>
<protein>
    <recommendedName>
        <fullName evidence="1">DUF6699 domain-containing protein</fullName>
    </recommendedName>
</protein>
<dbReference type="InterPro" id="IPR046522">
    <property type="entry name" value="DUF6699"/>
</dbReference>
<dbReference type="AlphaFoldDB" id="A0A409WDH0"/>
<dbReference type="EMBL" id="NHYE01005146">
    <property type="protein sequence ID" value="PPQ76564.1"/>
    <property type="molecule type" value="Genomic_DNA"/>
</dbReference>
<gene>
    <name evidence="2" type="ORF">CVT26_013230</name>
</gene>
<evidence type="ECO:0000313" key="3">
    <source>
        <dbReference type="Proteomes" id="UP000284706"/>
    </source>
</evidence>
<dbReference type="InParanoid" id="A0A409WDH0"/>
<organism evidence="2 3">
    <name type="scientific">Gymnopilus dilepis</name>
    <dbReference type="NCBI Taxonomy" id="231916"/>
    <lineage>
        <taxon>Eukaryota</taxon>
        <taxon>Fungi</taxon>
        <taxon>Dikarya</taxon>
        <taxon>Basidiomycota</taxon>
        <taxon>Agaricomycotina</taxon>
        <taxon>Agaricomycetes</taxon>
        <taxon>Agaricomycetidae</taxon>
        <taxon>Agaricales</taxon>
        <taxon>Agaricineae</taxon>
        <taxon>Hymenogastraceae</taxon>
        <taxon>Gymnopilus</taxon>
    </lineage>
</organism>
<dbReference type="Pfam" id="PF20415">
    <property type="entry name" value="DUF6699"/>
    <property type="match status" value="1"/>
</dbReference>
<dbReference type="STRING" id="231916.A0A409WDH0"/>
<keyword evidence="3" id="KW-1185">Reference proteome</keyword>
<evidence type="ECO:0000259" key="1">
    <source>
        <dbReference type="Pfam" id="PF20415"/>
    </source>
</evidence>